<evidence type="ECO:0008006" key="3">
    <source>
        <dbReference type="Google" id="ProtNLM"/>
    </source>
</evidence>
<proteinExistence type="predicted"/>
<comment type="caution">
    <text evidence="1">The sequence shown here is derived from an EMBL/GenBank/DDBJ whole genome shotgun (WGS) entry which is preliminary data.</text>
</comment>
<protein>
    <recommendedName>
        <fullName evidence="3">Peptidase C39-like domain-containing protein</fullName>
    </recommendedName>
</protein>
<dbReference type="Proteomes" id="UP001207294">
    <property type="component" value="Unassembled WGS sequence"/>
</dbReference>
<dbReference type="InterPro" id="IPR022118">
    <property type="entry name" value="Peptidase_C70_AvrRpt2"/>
</dbReference>
<sequence length="304" mass="34284">MAILYNIPRIGAGSPNKWGQRGPTCWYYVSKTLLKFHDMIQPASEHYESFKTMHELRSVLTQMGELEPSGNRNDKNIVIDRLATRSHETLRKINGRSQALAQLRRKLRTASAASTHRLQQHIDTLEKLLEGNRTEHPRRIAAIEALRSYEDNDLSRAKIFESFFPDGTFRIVQADVWSGDKFTPELLEECLANWGPCYAGGEFSVKTIDRSGADTKAGDRVVNVSEFRTGSAHAIVIAGIDGNTVYYKDPNHSDELATCSFQHLAKHISKADNRLFIAVNCTPDPLTGRCSHMKTKALVRPDWE</sequence>
<dbReference type="Pfam" id="PF12385">
    <property type="entry name" value="Peptidase_C70"/>
    <property type="match status" value="1"/>
</dbReference>
<accession>A0ABT3BY39</accession>
<dbReference type="GeneID" id="93561755"/>
<gene>
    <name evidence="1" type="ORF">OH718_11565</name>
</gene>
<reference evidence="1 2" key="1">
    <citation type="submission" date="2022-10" db="EMBL/GenBank/DDBJ databases">
        <title>Characterization of Pseudomonas capsici strains from pepper and tomato in Georgia.</title>
        <authorList>
            <person name="Zhao M."/>
            <person name="Dutta B."/>
        </authorList>
    </citation>
    <scope>NUCLEOTIDE SEQUENCE [LARGE SCALE GENOMIC DNA]</scope>
    <source>
        <strain evidence="1 2">Pc20-5</strain>
    </source>
</reference>
<evidence type="ECO:0000313" key="1">
    <source>
        <dbReference type="EMBL" id="MCV4377232.1"/>
    </source>
</evidence>
<dbReference type="RefSeq" id="WP_117180480.1">
    <property type="nucleotide sequence ID" value="NZ_JAFGZD010000007.1"/>
</dbReference>
<organism evidence="1 2">
    <name type="scientific">Pseudomonas capsici</name>
    <dbReference type="NCBI Taxonomy" id="2810614"/>
    <lineage>
        <taxon>Bacteria</taxon>
        <taxon>Pseudomonadati</taxon>
        <taxon>Pseudomonadota</taxon>
        <taxon>Gammaproteobacteria</taxon>
        <taxon>Pseudomonadales</taxon>
        <taxon>Pseudomonadaceae</taxon>
        <taxon>Pseudomonas</taxon>
    </lineage>
</organism>
<evidence type="ECO:0000313" key="2">
    <source>
        <dbReference type="Proteomes" id="UP001207294"/>
    </source>
</evidence>
<dbReference type="EMBL" id="JAOXML010000007">
    <property type="protein sequence ID" value="MCV4377232.1"/>
    <property type="molecule type" value="Genomic_DNA"/>
</dbReference>
<keyword evidence="2" id="KW-1185">Reference proteome</keyword>
<name>A0ABT3BY39_9PSED</name>